<dbReference type="GeneTree" id="ENSGT00940000163324"/>
<evidence type="ECO:0000256" key="2">
    <source>
        <dbReference type="ARBA" id="ARBA00022692"/>
    </source>
</evidence>
<feature type="transmembrane region" description="Helical" evidence="5">
    <location>
        <begin position="23"/>
        <end position="44"/>
    </location>
</feature>
<evidence type="ECO:0000313" key="8">
    <source>
        <dbReference type="Proteomes" id="UP000261540"/>
    </source>
</evidence>
<keyword evidence="8" id="KW-1185">Reference proteome</keyword>
<dbReference type="GO" id="GO:0004930">
    <property type="term" value="F:G protein-coupled receptor activity"/>
    <property type="evidence" value="ECO:0007669"/>
    <property type="project" value="InterPro"/>
</dbReference>
<dbReference type="PANTHER" id="PTHR26451">
    <property type="entry name" value="G_PROTEIN_RECEP_F1_2 DOMAIN-CONTAINING PROTEIN"/>
    <property type="match status" value="1"/>
</dbReference>
<feature type="transmembrane region" description="Helical" evidence="5">
    <location>
        <begin position="86"/>
        <end position="113"/>
    </location>
</feature>
<evidence type="ECO:0000256" key="1">
    <source>
        <dbReference type="ARBA" id="ARBA00004370"/>
    </source>
</evidence>
<protein>
    <submittedName>
        <fullName evidence="7">Kappa-type opioid receptor-like</fullName>
    </submittedName>
</protein>
<dbReference type="KEGG" id="pki:111856813"/>
<keyword evidence="3 5" id="KW-1133">Transmembrane helix</keyword>
<dbReference type="InterPro" id="IPR017452">
    <property type="entry name" value="GPCR_Rhodpsn_7TM"/>
</dbReference>
<dbReference type="InterPro" id="IPR000276">
    <property type="entry name" value="GPCR_Rhodpsn"/>
</dbReference>
<evidence type="ECO:0000256" key="3">
    <source>
        <dbReference type="ARBA" id="ARBA00022989"/>
    </source>
</evidence>
<dbReference type="FunFam" id="1.20.1070.10:FF:000096">
    <property type="entry name" value="Odorant receptor 131-2"/>
    <property type="match status" value="1"/>
</dbReference>
<evidence type="ECO:0000313" key="7">
    <source>
        <dbReference type="Ensembl" id="ENSPKIP00000008991.1"/>
    </source>
</evidence>
<accession>A0A3B3QUA2</accession>
<dbReference type="Proteomes" id="UP000261540">
    <property type="component" value="Unplaced"/>
</dbReference>
<dbReference type="PROSITE" id="PS50262">
    <property type="entry name" value="G_PROTEIN_RECEP_F1_2"/>
    <property type="match status" value="1"/>
</dbReference>
<feature type="transmembrane region" description="Helical" evidence="5">
    <location>
        <begin position="267"/>
        <end position="287"/>
    </location>
</feature>
<dbReference type="Pfam" id="PF00001">
    <property type="entry name" value="7tm_1"/>
    <property type="match status" value="1"/>
</dbReference>
<feature type="domain" description="G-protein coupled receptors family 1 profile" evidence="6">
    <location>
        <begin position="35"/>
        <end position="285"/>
    </location>
</feature>
<keyword evidence="4 5" id="KW-0472">Membrane</keyword>
<dbReference type="AlphaFoldDB" id="A0A3B3QUA2"/>
<dbReference type="PRINTS" id="PR00237">
    <property type="entry name" value="GPCRRHODOPSN"/>
</dbReference>
<organism evidence="7 8">
    <name type="scientific">Paramormyrops kingsleyae</name>
    <dbReference type="NCBI Taxonomy" id="1676925"/>
    <lineage>
        <taxon>Eukaryota</taxon>
        <taxon>Metazoa</taxon>
        <taxon>Chordata</taxon>
        <taxon>Craniata</taxon>
        <taxon>Vertebrata</taxon>
        <taxon>Euteleostomi</taxon>
        <taxon>Actinopterygii</taxon>
        <taxon>Neopterygii</taxon>
        <taxon>Teleostei</taxon>
        <taxon>Osteoglossocephala</taxon>
        <taxon>Osteoglossomorpha</taxon>
        <taxon>Osteoglossiformes</taxon>
        <taxon>Mormyridae</taxon>
        <taxon>Paramormyrops</taxon>
    </lineage>
</organism>
<feature type="transmembrane region" description="Helical" evidence="5">
    <location>
        <begin position="134"/>
        <end position="157"/>
    </location>
</feature>
<dbReference type="GO" id="GO:0004984">
    <property type="term" value="F:olfactory receptor activity"/>
    <property type="evidence" value="ECO:0007669"/>
    <property type="project" value="TreeGrafter"/>
</dbReference>
<sequence>MALNNTTLHSDINSSMKKSERILIVQVLVMVFLYINSLLIFTFFKEATFYTNTRYIFFAHTLICDCVFLFISDLPLVLVYFQIPMPAGLCVIICVVMIILTFATPLTLTAMSVERYVAICMPLRHAEISTPHRALYGILVIHAFSVLQSFVVLPIFVASVPLRFYITYRICSVEMLIVNSWQSHLKSAASQFYFLIMSSTIIFTYIKILNAAKMASTDRKKKSTSKCLKTVILHGFQLVLSLFLLWCPFIEIAVLEINLELFVNLRYFDYIAFILAPKCLNPLIYGLRDDHFYIVLKHYAFCGLNKKIHPKFIDQ</sequence>
<reference evidence="7" key="2">
    <citation type="submission" date="2025-09" db="UniProtKB">
        <authorList>
            <consortium name="Ensembl"/>
        </authorList>
    </citation>
    <scope>IDENTIFICATION</scope>
</reference>
<dbReference type="InterPro" id="IPR052921">
    <property type="entry name" value="GPCR1_Superfamily_Member"/>
</dbReference>
<dbReference type="Ensembl" id="ENSPKIT00000033083.1">
    <property type="protein sequence ID" value="ENSPKIP00000008991.1"/>
    <property type="gene ID" value="ENSPKIG00000024267.1"/>
</dbReference>
<dbReference type="GO" id="GO:0016020">
    <property type="term" value="C:membrane"/>
    <property type="evidence" value="ECO:0007669"/>
    <property type="project" value="UniProtKB-SubCell"/>
</dbReference>
<dbReference type="PANTHER" id="PTHR26451:SF886">
    <property type="entry name" value="GROWTH HORMONE SECRETAGOGUE RECEPTOR TYPE 1-LIKE-RELATED"/>
    <property type="match status" value="1"/>
</dbReference>
<dbReference type="Gene3D" id="1.20.1070.10">
    <property type="entry name" value="Rhodopsin 7-helix transmembrane proteins"/>
    <property type="match status" value="1"/>
</dbReference>
<reference evidence="7" key="1">
    <citation type="submission" date="2025-08" db="UniProtKB">
        <authorList>
            <consortium name="Ensembl"/>
        </authorList>
    </citation>
    <scope>IDENTIFICATION</scope>
</reference>
<comment type="subcellular location">
    <subcellularLocation>
        <location evidence="1">Membrane</location>
    </subcellularLocation>
</comment>
<feature type="transmembrane region" description="Helical" evidence="5">
    <location>
        <begin position="56"/>
        <end position="80"/>
    </location>
</feature>
<keyword evidence="2 5" id="KW-0812">Transmembrane</keyword>
<feature type="transmembrane region" description="Helical" evidence="5">
    <location>
        <begin position="231"/>
        <end position="255"/>
    </location>
</feature>
<dbReference type="CDD" id="cd00637">
    <property type="entry name" value="7tm_classA_rhodopsin-like"/>
    <property type="match status" value="1"/>
</dbReference>
<proteinExistence type="predicted"/>
<feature type="transmembrane region" description="Helical" evidence="5">
    <location>
        <begin position="192"/>
        <end position="210"/>
    </location>
</feature>
<evidence type="ECO:0000259" key="6">
    <source>
        <dbReference type="PROSITE" id="PS50262"/>
    </source>
</evidence>
<dbReference type="OrthoDB" id="8759131at2759"/>
<name>A0A3B3QUA2_9TELE</name>
<evidence type="ECO:0000256" key="5">
    <source>
        <dbReference type="SAM" id="Phobius"/>
    </source>
</evidence>
<evidence type="ECO:0000256" key="4">
    <source>
        <dbReference type="ARBA" id="ARBA00023136"/>
    </source>
</evidence>
<dbReference type="GO" id="GO:0005549">
    <property type="term" value="F:odorant binding"/>
    <property type="evidence" value="ECO:0007669"/>
    <property type="project" value="TreeGrafter"/>
</dbReference>
<dbReference type="SUPFAM" id="SSF81321">
    <property type="entry name" value="Family A G protein-coupled receptor-like"/>
    <property type="match status" value="1"/>
</dbReference>